<organism evidence="9">
    <name type="scientific">Thermofilum pendens</name>
    <dbReference type="NCBI Taxonomy" id="2269"/>
    <lineage>
        <taxon>Archaea</taxon>
        <taxon>Thermoproteota</taxon>
        <taxon>Thermoprotei</taxon>
        <taxon>Thermofilales</taxon>
        <taxon>Thermofilaceae</taxon>
        <taxon>Thermofilum</taxon>
    </lineage>
</organism>
<evidence type="ECO:0000256" key="7">
    <source>
        <dbReference type="ARBA" id="ARBA00048248"/>
    </source>
</evidence>
<feature type="binding site" evidence="8">
    <location>
        <position position="61"/>
    </location>
    <ligand>
        <name>L-tyrosine</name>
        <dbReference type="ChEBI" id="CHEBI:58315"/>
    </ligand>
</feature>
<name>A0A7C3WSP5_THEPE</name>
<evidence type="ECO:0000313" key="9">
    <source>
        <dbReference type="EMBL" id="HGB24704.1"/>
    </source>
</evidence>
<feature type="binding site" evidence="8">
    <location>
        <position position="279"/>
    </location>
    <ligand>
        <name>ATP</name>
        <dbReference type="ChEBI" id="CHEBI:30616"/>
    </ligand>
</feature>
<comment type="catalytic activity">
    <reaction evidence="7 8">
        <text>tRNA(Tyr) + L-tyrosine + ATP = L-tyrosyl-tRNA(Tyr) + AMP + diphosphate + H(+)</text>
        <dbReference type="Rhea" id="RHEA:10220"/>
        <dbReference type="Rhea" id="RHEA-COMP:9706"/>
        <dbReference type="Rhea" id="RHEA-COMP:9707"/>
        <dbReference type="ChEBI" id="CHEBI:15378"/>
        <dbReference type="ChEBI" id="CHEBI:30616"/>
        <dbReference type="ChEBI" id="CHEBI:33019"/>
        <dbReference type="ChEBI" id="CHEBI:58315"/>
        <dbReference type="ChEBI" id="CHEBI:78442"/>
        <dbReference type="ChEBI" id="CHEBI:78536"/>
        <dbReference type="ChEBI" id="CHEBI:456215"/>
        <dbReference type="EC" id="6.1.1.1"/>
    </reaction>
</comment>
<keyword evidence="4 8" id="KW-0067">ATP-binding</keyword>
<dbReference type="EMBL" id="DTIB01000032">
    <property type="protein sequence ID" value="HGB24704.1"/>
    <property type="molecule type" value="Genomic_DNA"/>
</dbReference>
<evidence type="ECO:0000256" key="8">
    <source>
        <dbReference type="HAMAP-Rule" id="MF_02009"/>
    </source>
</evidence>
<feature type="binding site" evidence="8">
    <location>
        <position position="201"/>
    </location>
    <ligand>
        <name>L-tyrosine</name>
        <dbReference type="ChEBI" id="CHEBI:58315"/>
    </ligand>
</feature>
<evidence type="ECO:0000256" key="1">
    <source>
        <dbReference type="ARBA" id="ARBA00022490"/>
    </source>
</evidence>
<keyword evidence="3 8" id="KW-0547">Nucleotide-binding</keyword>
<dbReference type="HAMAP" id="MF_02009">
    <property type="entry name" value="Tyr_tRNA_synth_type4"/>
    <property type="match status" value="1"/>
</dbReference>
<evidence type="ECO:0000256" key="4">
    <source>
        <dbReference type="ARBA" id="ARBA00022840"/>
    </source>
</evidence>
<dbReference type="GO" id="GO:0004831">
    <property type="term" value="F:tyrosine-tRNA ligase activity"/>
    <property type="evidence" value="ECO:0007669"/>
    <property type="project" value="UniProtKB-UniRule"/>
</dbReference>
<keyword evidence="6 8" id="KW-0030">Aminoacyl-tRNA synthetase</keyword>
<keyword evidence="2 8" id="KW-0436">Ligase</keyword>
<proteinExistence type="inferred from homology"/>
<comment type="function">
    <text evidence="8">Catalyzes the attachment of tyrosine to tRNA(Tyr) in a two-step reaction: tyrosine is first activated by ATP to form Tyr-AMP and then transferred to the acceptor end of tRNA(Tyr).</text>
</comment>
<keyword evidence="1 8" id="KW-0963">Cytoplasm</keyword>
<evidence type="ECO:0000256" key="2">
    <source>
        <dbReference type="ARBA" id="ARBA00022598"/>
    </source>
</evidence>
<dbReference type="PANTHER" id="PTHR46264:SF4">
    <property type="entry name" value="TYROSINE--TRNA LIGASE, CYTOPLASMIC"/>
    <property type="match status" value="1"/>
</dbReference>
<dbReference type="InterPro" id="IPR050489">
    <property type="entry name" value="Tyr-tRNA_synthase"/>
</dbReference>
<dbReference type="AlphaFoldDB" id="A0A7C3WSP5"/>
<dbReference type="Pfam" id="PF00579">
    <property type="entry name" value="tRNA-synt_1b"/>
    <property type="match status" value="2"/>
</dbReference>
<gene>
    <name evidence="8" type="primary">tyrS</name>
    <name evidence="9" type="ORF">ENV88_01365</name>
</gene>
<dbReference type="InterPro" id="IPR014729">
    <property type="entry name" value="Rossmann-like_a/b/a_fold"/>
</dbReference>
<accession>A0A7C3WSP5</accession>
<dbReference type="PIRSF" id="PIRSF006588">
    <property type="entry name" value="TyrRS_arch_euk"/>
    <property type="match status" value="1"/>
</dbReference>
<reference evidence="9" key="1">
    <citation type="journal article" date="2020" name="mSystems">
        <title>Genome- and Community-Level Interaction Insights into Carbon Utilization and Element Cycling Functions of Hydrothermarchaeota in Hydrothermal Sediment.</title>
        <authorList>
            <person name="Zhou Z."/>
            <person name="Liu Y."/>
            <person name="Xu W."/>
            <person name="Pan J."/>
            <person name="Luo Z.H."/>
            <person name="Li M."/>
        </authorList>
    </citation>
    <scope>NUCLEOTIDE SEQUENCE [LARGE SCALE GENOMIC DNA]</scope>
    <source>
        <strain evidence="9">SpSt-8</strain>
    </source>
</reference>
<feature type="binding site" evidence="8">
    <location>
        <position position="216"/>
    </location>
    <ligand>
        <name>L-tyrosine</name>
        <dbReference type="ChEBI" id="CHEBI:58315"/>
    </ligand>
</feature>
<sequence length="401" mass="44906">MQLSFRAKGAEGFYPGCARALGGAVDPEAVVSAALREPTEELLTPERLREAAERGVRLVHYIGFEISGFVHLGTGIISMQKVADLQSVGVETQVFLADYHSWINRKLGGDLSTIRKVAGGYFKEALRMSLKVVGGDPDRAKFIMGSELYEKMGLEYFTNVLKVSMNTTLSRVRRSLTILGRRESESVSFAQLVYVPMQVADIFSLGVNIAHGGMDQRKAHVIAIEVGEEAFGYKPVALHHHLLPALSMDFDAWKQLVEAKRTGGREGFEEAVADVKMSKSKPEGAIFIHDPPEAVRRKILSAFCPAGEVELNPVLEIARYIVFRQLREPFEVVNRKTGERAVFEDYRSLEEAFRERRVHPLDLKEAVASELARILEPAYKHFAEGPGRQYLEEMQEIRITR</sequence>
<dbReference type="EC" id="6.1.1.1" evidence="8"/>
<comment type="caution">
    <text evidence="9">The sequence shown here is derived from an EMBL/GenBank/DDBJ whole genome shotgun (WGS) entry which is preliminary data.</text>
</comment>
<feature type="short sequence motif" description="'KMSKS' region" evidence="8">
    <location>
        <begin position="276"/>
        <end position="280"/>
    </location>
</feature>
<feature type="binding site" evidence="8">
    <location>
        <position position="194"/>
    </location>
    <ligand>
        <name>L-tyrosine</name>
        <dbReference type="ChEBI" id="CHEBI:58315"/>
    </ligand>
</feature>
<dbReference type="GO" id="GO:0006437">
    <property type="term" value="P:tyrosyl-tRNA aminoacylation"/>
    <property type="evidence" value="ECO:0007669"/>
    <property type="project" value="UniProtKB-UniRule"/>
</dbReference>
<evidence type="ECO:0000256" key="6">
    <source>
        <dbReference type="ARBA" id="ARBA00023146"/>
    </source>
</evidence>
<dbReference type="Gene3D" id="3.40.50.620">
    <property type="entry name" value="HUPs"/>
    <property type="match status" value="2"/>
</dbReference>
<dbReference type="InterPro" id="IPR023678">
    <property type="entry name" value="Tyr-tRNA-ligase_4"/>
</dbReference>
<protein>
    <recommendedName>
        <fullName evidence="8">Tyrosine--tRNA ligase</fullName>
        <ecNumber evidence="8">6.1.1.1</ecNumber>
    </recommendedName>
    <alternativeName>
        <fullName evidence="8">Tyrosyl-tRNA synthetase</fullName>
        <shortName evidence="8">TyrRS</shortName>
    </alternativeName>
</protein>
<evidence type="ECO:0000256" key="5">
    <source>
        <dbReference type="ARBA" id="ARBA00022917"/>
    </source>
</evidence>
<dbReference type="InterPro" id="IPR002305">
    <property type="entry name" value="aa-tRNA-synth_Ic"/>
</dbReference>
<comment type="similarity">
    <text evidence="8">Belongs to the class-I aminoacyl-tRNA synthetase family. TyrS type 4 subfamily.</text>
</comment>
<comment type="subunit">
    <text evidence="8">Homodimer.</text>
</comment>
<comment type="subcellular location">
    <subcellularLocation>
        <location evidence="8">Cytoplasm</location>
    </subcellularLocation>
</comment>
<feature type="binding site" evidence="8">
    <location>
        <position position="198"/>
    </location>
    <ligand>
        <name>L-tyrosine</name>
        <dbReference type="ChEBI" id="CHEBI:58315"/>
    </ligand>
</feature>
<dbReference type="GO" id="GO:0005737">
    <property type="term" value="C:cytoplasm"/>
    <property type="evidence" value="ECO:0007669"/>
    <property type="project" value="UniProtKB-SubCell"/>
</dbReference>
<dbReference type="GO" id="GO:0005524">
    <property type="term" value="F:ATP binding"/>
    <property type="evidence" value="ECO:0007669"/>
    <property type="project" value="UniProtKB-UniRule"/>
</dbReference>
<evidence type="ECO:0000256" key="3">
    <source>
        <dbReference type="ARBA" id="ARBA00022741"/>
    </source>
</evidence>
<keyword evidence="5 8" id="KW-0648">Protein biosynthesis</keyword>
<dbReference type="PANTHER" id="PTHR46264">
    <property type="entry name" value="TYROSINE-TRNA LIGASE"/>
    <property type="match status" value="1"/>
</dbReference>
<dbReference type="NCBIfam" id="NF006330">
    <property type="entry name" value="PRK08560.1"/>
    <property type="match status" value="1"/>
</dbReference>
<dbReference type="InterPro" id="IPR023617">
    <property type="entry name" value="Tyr-tRNA-ligase_arc/euk-type"/>
</dbReference>
<dbReference type="SUPFAM" id="SSF52374">
    <property type="entry name" value="Nucleotidylyl transferase"/>
    <property type="match status" value="1"/>
</dbReference>